<proteinExistence type="predicted"/>
<dbReference type="InParanoid" id="G0EE01"/>
<evidence type="ECO:0000313" key="2">
    <source>
        <dbReference type="Proteomes" id="UP000001037"/>
    </source>
</evidence>
<keyword evidence="1" id="KW-0808">Transferase</keyword>
<dbReference type="SUPFAM" id="SSF56112">
    <property type="entry name" value="Protein kinase-like (PK-like)"/>
    <property type="match status" value="1"/>
</dbReference>
<dbReference type="EMBL" id="CP002838">
    <property type="protein sequence ID" value="AEM37917.1"/>
    <property type="molecule type" value="Genomic_DNA"/>
</dbReference>
<keyword evidence="1" id="KW-0723">Serine/threonine-protein kinase</keyword>
<organism evidence="1 2">
    <name type="scientific">Pyrolobus fumarii (strain DSM 11204 / 1A)</name>
    <dbReference type="NCBI Taxonomy" id="694429"/>
    <lineage>
        <taxon>Archaea</taxon>
        <taxon>Thermoproteota</taxon>
        <taxon>Thermoprotei</taxon>
        <taxon>Desulfurococcales</taxon>
        <taxon>Pyrodictiaceae</taxon>
        <taxon>Pyrolobus</taxon>
    </lineage>
</organism>
<sequence length="471" mass="51957">MTHAECVTGDVVAVVKPRGVASVYVVCEGECEAHCPGYNVVRVDELVGDAEASILGELVASMLLTPPEQIDGDPSVIEEARMAYLTRIAVEEHARLRKLLGGLAAHAKVAHIYHIVARASRLSRLYPWVPSSLIDVLRSDARVVVRDAEQSLLEAGCERSGGPWFELCEHSGARIRRGWRLVAVRLTRIWPLVRPGGVDHPLIRDPLLLVKLRRGRLRTKVLEFEEQLYSVTGVKRILRTVQMGLGGTVTAYRGEFKSVIVKRYLTPATAKWVVAAGIALPIYPYRLAPRDRLEAEYDAVNAMLDAGLPVPEPVLVDPRGLKAAYEYIEGTPLHHLVAKDPLHPSLAEAGMLLAQLHREGWVMGDANPTNFIVGRDRIYMVDLEQARKSDSIKHRAWDLAVLVYYSFLFNPQEPGNRAMLVAKAYIAAGGDVEVVREAARVVFAVPFTPIAPVTVLEKARRAFLHVAGAVT</sequence>
<dbReference type="RefSeq" id="WP_014025594.1">
    <property type="nucleotide sequence ID" value="NC_015931.1"/>
</dbReference>
<dbReference type="InterPro" id="IPR011009">
    <property type="entry name" value="Kinase-like_dom_sf"/>
</dbReference>
<dbReference type="GeneID" id="11139670"/>
<accession>G0EE01</accession>
<dbReference type="Pfam" id="PF06293">
    <property type="entry name" value="Kdo"/>
    <property type="match status" value="1"/>
</dbReference>
<dbReference type="Proteomes" id="UP000001037">
    <property type="component" value="Chromosome"/>
</dbReference>
<dbReference type="GO" id="GO:0004674">
    <property type="term" value="F:protein serine/threonine kinase activity"/>
    <property type="evidence" value="ECO:0007669"/>
    <property type="project" value="UniProtKB-KW"/>
</dbReference>
<dbReference type="AlphaFoldDB" id="G0EE01"/>
<dbReference type="HOGENOM" id="CLU_579546_0_0_2"/>
<dbReference type="Gene3D" id="1.10.510.10">
    <property type="entry name" value="Transferase(Phosphotransferase) domain 1"/>
    <property type="match status" value="1"/>
</dbReference>
<keyword evidence="1" id="KW-0418">Kinase</keyword>
<gene>
    <name evidence="1" type="ordered locus">Pyrfu_0045</name>
</gene>
<reference evidence="1 2" key="1">
    <citation type="journal article" date="2011" name="Stand. Genomic Sci.">
        <title>Complete genome sequence of the hyperthermophilic chemolithoautotroph Pyrolobus fumarii type strain (1A).</title>
        <authorList>
            <person name="Anderson I."/>
            <person name="Goker M."/>
            <person name="Nolan M."/>
            <person name="Lucas S."/>
            <person name="Hammon N."/>
            <person name="Deshpande S."/>
            <person name="Cheng J.F."/>
            <person name="Tapia R."/>
            <person name="Han C."/>
            <person name="Goodwin L."/>
            <person name="Pitluck S."/>
            <person name="Huntemann M."/>
            <person name="Liolios K."/>
            <person name="Ivanova N."/>
            <person name="Pagani I."/>
            <person name="Mavromatis K."/>
            <person name="Ovchinikova G."/>
            <person name="Pati A."/>
            <person name="Chen A."/>
            <person name="Palaniappan K."/>
            <person name="Land M."/>
            <person name="Hauser L."/>
            <person name="Brambilla E.M."/>
            <person name="Huber H."/>
            <person name="Yasawong M."/>
            <person name="Rohde M."/>
            <person name="Spring S."/>
            <person name="Abt B."/>
            <person name="Sikorski J."/>
            <person name="Wirth R."/>
            <person name="Detter J.C."/>
            <person name="Woyke T."/>
            <person name="Bristow J."/>
            <person name="Eisen J.A."/>
            <person name="Markowitz V."/>
            <person name="Hugenholtz P."/>
            <person name="Kyrpides N.C."/>
            <person name="Klenk H.P."/>
            <person name="Lapidus A."/>
        </authorList>
    </citation>
    <scope>NUCLEOTIDE SEQUENCE [LARGE SCALE GENOMIC DNA]</scope>
    <source>
        <strain evidence="2">DSM 11204 / 1A</strain>
    </source>
</reference>
<evidence type="ECO:0000313" key="1">
    <source>
        <dbReference type="EMBL" id="AEM37917.1"/>
    </source>
</evidence>
<dbReference type="KEGG" id="pfm:Pyrfu_0045"/>
<name>G0EE01_PYRF1</name>
<keyword evidence="2" id="KW-1185">Reference proteome</keyword>
<dbReference type="OrthoDB" id="35902at2157"/>
<protein>
    <submittedName>
        <fullName evidence="1">Mn2+dependent serine/threonine protein kinase</fullName>
    </submittedName>
</protein>
<dbReference type="STRING" id="694429.Pyrfu_0045"/>
<dbReference type="eggNOG" id="arCOG01185">
    <property type="taxonomic scope" value="Archaea"/>
</dbReference>